<dbReference type="PRINTS" id="PR00075">
    <property type="entry name" value="FACDDSATRASE"/>
</dbReference>
<evidence type="ECO:0000313" key="17">
    <source>
        <dbReference type="Proteomes" id="UP000078540"/>
    </source>
</evidence>
<dbReference type="InterPro" id="IPR015876">
    <property type="entry name" value="Acyl-CoA_DS"/>
</dbReference>
<evidence type="ECO:0000256" key="12">
    <source>
        <dbReference type="RuleBase" id="RU000581"/>
    </source>
</evidence>
<keyword evidence="11 12" id="KW-0275">Fatty acid biosynthesis</keyword>
<keyword evidence="17" id="KW-1185">Reference proteome</keyword>
<organism evidence="16 17">
    <name type="scientific">Atta colombica</name>
    <dbReference type="NCBI Taxonomy" id="520822"/>
    <lineage>
        <taxon>Eukaryota</taxon>
        <taxon>Metazoa</taxon>
        <taxon>Ecdysozoa</taxon>
        <taxon>Arthropoda</taxon>
        <taxon>Hexapoda</taxon>
        <taxon>Insecta</taxon>
        <taxon>Pterygota</taxon>
        <taxon>Neoptera</taxon>
        <taxon>Endopterygota</taxon>
        <taxon>Hymenoptera</taxon>
        <taxon>Apocrita</taxon>
        <taxon>Aculeata</taxon>
        <taxon>Formicoidea</taxon>
        <taxon>Formicidae</taxon>
        <taxon>Myrmicinae</taxon>
        <taxon>Atta</taxon>
    </lineage>
</organism>
<feature type="signal peptide" evidence="14">
    <location>
        <begin position="1"/>
        <end position="19"/>
    </location>
</feature>
<evidence type="ECO:0000256" key="4">
    <source>
        <dbReference type="ARBA" id="ARBA00022692"/>
    </source>
</evidence>
<evidence type="ECO:0000256" key="6">
    <source>
        <dbReference type="ARBA" id="ARBA00022989"/>
    </source>
</evidence>
<keyword evidence="14" id="KW-0732">Signal</keyword>
<evidence type="ECO:0000256" key="11">
    <source>
        <dbReference type="ARBA" id="ARBA00023160"/>
    </source>
</evidence>
<accession>A0A195BV80</accession>
<dbReference type="GO" id="GO:0005789">
    <property type="term" value="C:endoplasmic reticulum membrane"/>
    <property type="evidence" value="ECO:0007669"/>
    <property type="project" value="TreeGrafter"/>
</dbReference>
<name>A0A195BV80_9HYME</name>
<comment type="domain">
    <text evidence="12">The histidine box domains are involved in binding the catalytic metal ions.</text>
</comment>
<feature type="chain" id="PRO_5008269693" evidence="14">
    <location>
        <begin position="20"/>
        <end position="368"/>
    </location>
</feature>
<dbReference type="CDD" id="cd03505">
    <property type="entry name" value="Delta9-FADS-like"/>
    <property type="match status" value="1"/>
</dbReference>
<evidence type="ECO:0000256" key="3">
    <source>
        <dbReference type="ARBA" id="ARBA00022516"/>
    </source>
</evidence>
<keyword evidence="3 12" id="KW-0444">Lipid biosynthesis</keyword>
<evidence type="ECO:0000259" key="15">
    <source>
        <dbReference type="Pfam" id="PF00487"/>
    </source>
</evidence>
<keyword evidence="5" id="KW-0276">Fatty acid metabolism</keyword>
<dbReference type="Proteomes" id="UP000078540">
    <property type="component" value="Unassembled WGS sequence"/>
</dbReference>
<evidence type="ECO:0000256" key="9">
    <source>
        <dbReference type="ARBA" id="ARBA00023098"/>
    </source>
</evidence>
<evidence type="ECO:0000256" key="10">
    <source>
        <dbReference type="ARBA" id="ARBA00023136"/>
    </source>
</evidence>
<evidence type="ECO:0000256" key="1">
    <source>
        <dbReference type="ARBA" id="ARBA00004141"/>
    </source>
</evidence>
<proteinExistence type="inferred from homology"/>
<dbReference type="GO" id="GO:0004768">
    <property type="term" value="F:stearoyl-CoA 9-desaturase activity"/>
    <property type="evidence" value="ECO:0007669"/>
    <property type="project" value="TreeGrafter"/>
</dbReference>
<feature type="transmembrane region" description="Helical" evidence="13">
    <location>
        <begin position="220"/>
        <end position="241"/>
    </location>
</feature>
<sequence length="368" mass="41825">MPAKATLLILLLLAFTSKGCIFSKRSKTRIHRSDDECVCATPIRYNPLTDTNITVDPHCDCRSTGFGIVQIIPYGTCIADACGTIHIDLSSACVRCAMCMAIAEKALYGMILIGGIGVTAGAHRLWTHKAYKAKWQLRIILVVLYASTGMNDIFEWVRDHRVHHKYTDTDADPHNSNRGFFFSHVGWLMMKKHPDVIRKGRHVDMSDILADPIAAFSVKYFLILKIIFTFLLPVMLPVYGWNETWYRAFVSQIILRYVLLLNFIWCVNSVAHIWGSRPYDAHINPTENQWVNFVAAGEGSHNYHHVFPWDYKTSEFCNSTTTDFINFFAKIGWAYDLKEPSQELVKIVAIKKGDGSHPLWNAMPYPAS</sequence>
<keyword evidence="6 13" id="KW-1133">Transmembrane helix</keyword>
<evidence type="ECO:0000256" key="14">
    <source>
        <dbReference type="SAM" id="SignalP"/>
    </source>
</evidence>
<dbReference type="STRING" id="520822.A0A195BV80"/>
<protein>
    <submittedName>
        <fullName evidence="16">Acyl-CoA Delta(11) desaturase</fullName>
    </submittedName>
</protein>
<keyword evidence="8" id="KW-0408">Iron</keyword>
<evidence type="ECO:0000313" key="16">
    <source>
        <dbReference type="EMBL" id="KYM91390.1"/>
    </source>
</evidence>
<comment type="cofactor">
    <cofactor evidence="12">
        <name>Fe(2+)</name>
        <dbReference type="ChEBI" id="CHEBI:29033"/>
    </cofactor>
</comment>
<comment type="subcellular location">
    <subcellularLocation>
        <location evidence="1">Membrane</location>
        <topology evidence="1">Multi-pass membrane protein</topology>
    </subcellularLocation>
</comment>
<evidence type="ECO:0000256" key="7">
    <source>
        <dbReference type="ARBA" id="ARBA00023002"/>
    </source>
</evidence>
<reference evidence="16 17" key="1">
    <citation type="submission" date="2015-09" db="EMBL/GenBank/DDBJ databases">
        <title>Atta colombica WGS genome.</title>
        <authorList>
            <person name="Nygaard S."/>
            <person name="Hu H."/>
            <person name="Boomsma J."/>
            <person name="Zhang G."/>
        </authorList>
    </citation>
    <scope>NUCLEOTIDE SEQUENCE [LARGE SCALE GENOMIC DNA]</scope>
    <source>
        <strain evidence="16">Treedump-2</strain>
        <tissue evidence="16">Whole body</tissue>
    </source>
</reference>
<gene>
    <name evidence="16" type="ORF">ALC53_01458</name>
</gene>
<evidence type="ECO:0000256" key="5">
    <source>
        <dbReference type="ARBA" id="ARBA00022832"/>
    </source>
</evidence>
<keyword evidence="4 12" id="KW-0812">Transmembrane</keyword>
<comment type="similarity">
    <text evidence="2 12">Belongs to the fatty acid desaturase type 1 family.</text>
</comment>
<dbReference type="Pfam" id="PF00487">
    <property type="entry name" value="FA_desaturase"/>
    <property type="match status" value="1"/>
</dbReference>
<keyword evidence="9" id="KW-0443">Lipid metabolism</keyword>
<keyword evidence="7 12" id="KW-0560">Oxidoreductase</keyword>
<evidence type="ECO:0000256" key="8">
    <source>
        <dbReference type="ARBA" id="ARBA00023004"/>
    </source>
</evidence>
<evidence type="ECO:0000256" key="13">
    <source>
        <dbReference type="SAM" id="Phobius"/>
    </source>
</evidence>
<feature type="domain" description="Fatty acid desaturase" evidence="15">
    <location>
        <begin position="109"/>
        <end position="308"/>
    </location>
</feature>
<dbReference type="GO" id="GO:0005506">
    <property type="term" value="F:iron ion binding"/>
    <property type="evidence" value="ECO:0007669"/>
    <property type="project" value="TreeGrafter"/>
</dbReference>
<feature type="transmembrane region" description="Helical" evidence="13">
    <location>
        <begin position="106"/>
        <end position="126"/>
    </location>
</feature>
<dbReference type="PANTHER" id="PTHR11351">
    <property type="entry name" value="ACYL-COA DESATURASE"/>
    <property type="match status" value="1"/>
</dbReference>
<evidence type="ECO:0000256" key="2">
    <source>
        <dbReference type="ARBA" id="ARBA00009295"/>
    </source>
</evidence>
<keyword evidence="10 13" id="KW-0472">Membrane</keyword>
<dbReference type="GO" id="GO:0006636">
    <property type="term" value="P:unsaturated fatty acid biosynthetic process"/>
    <property type="evidence" value="ECO:0007669"/>
    <property type="project" value="TreeGrafter"/>
</dbReference>
<dbReference type="InterPro" id="IPR005804">
    <property type="entry name" value="FA_desaturase_dom"/>
</dbReference>
<feature type="transmembrane region" description="Helical" evidence="13">
    <location>
        <begin position="253"/>
        <end position="274"/>
    </location>
</feature>
<dbReference type="PANTHER" id="PTHR11351:SF21">
    <property type="entry name" value="GH07782P"/>
    <property type="match status" value="1"/>
</dbReference>
<dbReference type="EMBL" id="KQ976407">
    <property type="protein sequence ID" value="KYM91390.1"/>
    <property type="molecule type" value="Genomic_DNA"/>
</dbReference>
<dbReference type="AlphaFoldDB" id="A0A195BV80"/>